<dbReference type="GeneID" id="126881932"/>
<dbReference type="Pfam" id="PF00059">
    <property type="entry name" value="Lectin_C"/>
    <property type="match status" value="1"/>
</dbReference>
<dbReference type="InterPro" id="IPR018378">
    <property type="entry name" value="C-type_lectin_CS"/>
</dbReference>
<name>A0ABM5JXF9_DIAVI</name>
<dbReference type="InterPro" id="IPR016186">
    <property type="entry name" value="C-type_lectin-like/link_sf"/>
</dbReference>
<dbReference type="InterPro" id="IPR016187">
    <property type="entry name" value="CTDL_fold"/>
</dbReference>
<evidence type="ECO:0000259" key="3">
    <source>
        <dbReference type="PROSITE" id="PS50041"/>
    </source>
</evidence>
<reference evidence="4" key="1">
    <citation type="submission" date="2025-05" db="UniProtKB">
        <authorList>
            <consortium name="EnsemblMetazoa"/>
        </authorList>
    </citation>
    <scope>IDENTIFICATION</scope>
</reference>
<dbReference type="SUPFAM" id="SSF56436">
    <property type="entry name" value="C-type lectin-like"/>
    <property type="match status" value="1"/>
</dbReference>
<dbReference type="CDD" id="cd00037">
    <property type="entry name" value="CLECT"/>
    <property type="match status" value="1"/>
</dbReference>
<keyword evidence="1" id="KW-1015">Disulfide bond</keyword>
<dbReference type="InterPro" id="IPR050111">
    <property type="entry name" value="C-type_lectin/snaclec_domain"/>
</dbReference>
<proteinExistence type="predicted"/>
<evidence type="ECO:0000256" key="1">
    <source>
        <dbReference type="ARBA" id="ARBA00023157"/>
    </source>
</evidence>
<keyword evidence="2" id="KW-0732">Signal</keyword>
<evidence type="ECO:0000313" key="4">
    <source>
        <dbReference type="EnsemblMetazoa" id="XP_050502627.1"/>
    </source>
</evidence>
<dbReference type="Proteomes" id="UP001652700">
    <property type="component" value="Unplaced"/>
</dbReference>
<dbReference type="PROSITE" id="PS50041">
    <property type="entry name" value="C_TYPE_LECTIN_2"/>
    <property type="match status" value="1"/>
</dbReference>
<protein>
    <recommendedName>
        <fullName evidence="3">C-type lectin domain-containing protein</fullName>
    </recommendedName>
</protein>
<dbReference type="EnsemblMetazoa" id="XM_050646670.1">
    <property type="protein sequence ID" value="XP_050502627.1"/>
    <property type="gene ID" value="LOC126881932"/>
</dbReference>
<evidence type="ECO:0000313" key="5">
    <source>
        <dbReference type="Proteomes" id="UP001652700"/>
    </source>
</evidence>
<feature type="signal peptide" evidence="2">
    <location>
        <begin position="1"/>
        <end position="18"/>
    </location>
</feature>
<keyword evidence="5" id="KW-1185">Reference proteome</keyword>
<dbReference type="PANTHER" id="PTHR22803">
    <property type="entry name" value="MANNOSE, PHOSPHOLIPASE, LECTIN RECEPTOR RELATED"/>
    <property type="match status" value="1"/>
</dbReference>
<dbReference type="Gene3D" id="3.10.100.10">
    <property type="entry name" value="Mannose-Binding Protein A, subunit A"/>
    <property type="match status" value="1"/>
</dbReference>
<evidence type="ECO:0000256" key="2">
    <source>
        <dbReference type="SAM" id="SignalP"/>
    </source>
</evidence>
<dbReference type="SMART" id="SM00034">
    <property type="entry name" value="CLECT"/>
    <property type="match status" value="1"/>
</dbReference>
<dbReference type="RefSeq" id="XP_050502627.1">
    <property type="nucleotide sequence ID" value="XM_050646670.1"/>
</dbReference>
<accession>A0ABM5JXF9</accession>
<feature type="domain" description="C-type lectin" evidence="3">
    <location>
        <begin position="39"/>
        <end position="166"/>
    </location>
</feature>
<dbReference type="PROSITE" id="PS00615">
    <property type="entry name" value="C_TYPE_LECTIN_1"/>
    <property type="match status" value="1"/>
</dbReference>
<sequence>MLLFSVLWVIFITGKCTAESMSYTSAILPKRNTTTVLKFQGFEFYYETALKVNFFQAHRLCKLYGMDLLYVDSFDENERLGIFATQIGHGHDHFWTSGNNLHDFQEYFWLSNGKTFRYTNWYPGEPNLGASGADTNERCVEIRTLDKGGFSWNNVPCERLCYFICKKNKNIGCITKVV</sequence>
<feature type="chain" id="PRO_5047158962" description="C-type lectin domain-containing protein" evidence="2">
    <location>
        <begin position="19"/>
        <end position="178"/>
    </location>
</feature>
<dbReference type="InterPro" id="IPR001304">
    <property type="entry name" value="C-type_lectin-like"/>
</dbReference>
<organism evidence="4 5">
    <name type="scientific">Diabrotica virgifera virgifera</name>
    <name type="common">western corn rootworm</name>
    <dbReference type="NCBI Taxonomy" id="50390"/>
    <lineage>
        <taxon>Eukaryota</taxon>
        <taxon>Metazoa</taxon>
        <taxon>Ecdysozoa</taxon>
        <taxon>Arthropoda</taxon>
        <taxon>Hexapoda</taxon>
        <taxon>Insecta</taxon>
        <taxon>Pterygota</taxon>
        <taxon>Neoptera</taxon>
        <taxon>Endopterygota</taxon>
        <taxon>Coleoptera</taxon>
        <taxon>Polyphaga</taxon>
        <taxon>Cucujiformia</taxon>
        <taxon>Chrysomeloidea</taxon>
        <taxon>Chrysomelidae</taxon>
        <taxon>Galerucinae</taxon>
        <taxon>Diabroticina</taxon>
        <taxon>Diabroticites</taxon>
        <taxon>Diabrotica</taxon>
    </lineage>
</organism>